<dbReference type="EMBL" id="JACJJG010000028">
    <property type="protein sequence ID" value="MBM6673597.1"/>
    <property type="molecule type" value="Genomic_DNA"/>
</dbReference>
<dbReference type="Pfam" id="PF02784">
    <property type="entry name" value="Orn_Arg_deC_N"/>
    <property type="match status" value="1"/>
</dbReference>
<feature type="domain" description="Orn/DAP/Arg decarboxylase 2 N-terminal" evidence="6">
    <location>
        <begin position="28"/>
        <end position="269"/>
    </location>
</feature>
<comment type="caution">
    <text evidence="7">The sequence shown here is derived from an EMBL/GenBank/DDBJ whole genome shotgun (WGS) entry which is preliminary data.</text>
</comment>
<dbReference type="GO" id="GO:0008836">
    <property type="term" value="F:diaminopimelate decarboxylase activity"/>
    <property type="evidence" value="ECO:0007669"/>
    <property type="project" value="TreeGrafter"/>
</dbReference>
<dbReference type="Pfam" id="PF00278">
    <property type="entry name" value="Orn_DAP_Arg_deC"/>
    <property type="match status" value="1"/>
</dbReference>
<dbReference type="SUPFAM" id="SSF50621">
    <property type="entry name" value="Alanine racemase C-terminal domain-like"/>
    <property type="match status" value="1"/>
</dbReference>
<feature type="active site" description="Proton donor" evidence="3">
    <location>
        <position position="337"/>
    </location>
</feature>
<dbReference type="Gene3D" id="2.40.37.10">
    <property type="entry name" value="Lyase, Ornithine Decarboxylase, Chain A, domain 1"/>
    <property type="match status" value="1"/>
</dbReference>
<reference evidence="7" key="1">
    <citation type="submission" date="2020-08" db="EMBL/GenBank/DDBJ databases">
        <authorList>
            <person name="Cejkova D."/>
            <person name="Kubasova T."/>
            <person name="Jahodarova E."/>
            <person name="Rychlik I."/>
        </authorList>
    </citation>
    <scope>NUCLEOTIDE SEQUENCE</scope>
    <source>
        <strain evidence="7">An824</strain>
    </source>
</reference>
<dbReference type="RefSeq" id="WP_205104389.1">
    <property type="nucleotide sequence ID" value="NZ_JACJJG010000028.1"/>
</dbReference>
<dbReference type="SUPFAM" id="SSF51419">
    <property type="entry name" value="PLP-binding barrel"/>
    <property type="match status" value="1"/>
</dbReference>
<dbReference type="InterPro" id="IPR009006">
    <property type="entry name" value="Ala_racemase/Decarboxylase_C"/>
</dbReference>
<evidence type="ECO:0000256" key="2">
    <source>
        <dbReference type="ARBA" id="ARBA00022898"/>
    </source>
</evidence>
<dbReference type="PANTHER" id="PTHR43727:SF3">
    <property type="entry name" value="GROUP IV DECARBOXYLASE"/>
    <property type="match status" value="1"/>
</dbReference>
<evidence type="ECO:0000259" key="6">
    <source>
        <dbReference type="Pfam" id="PF02784"/>
    </source>
</evidence>
<evidence type="ECO:0000256" key="4">
    <source>
        <dbReference type="RuleBase" id="RU003737"/>
    </source>
</evidence>
<feature type="domain" description="Orn/DAP/Arg decarboxylase 2 C-terminal" evidence="5">
    <location>
        <begin position="273"/>
        <end position="364"/>
    </location>
</feature>
<accession>A0A938WT57</accession>
<keyword evidence="2 3" id="KW-0663">Pyridoxal phosphate</keyword>
<dbReference type="Gene3D" id="3.20.20.10">
    <property type="entry name" value="Alanine racemase"/>
    <property type="match status" value="1"/>
</dbReference>
<dbReference type="InterPro" id="IPR022644">
    <property type="entry name" value="De-COase2_N"/>
</dbReference>
<dbReference type="AlphaFoldDB" id="A0A938WT57"/>
<keyword evidence="8" id="KW-1185">Reference proteome</keyword>
<protein>
    <recommendedName>
        <fullName evidence="9">Diaminopimelate decarboxylase</fullName>
    </recommendedName>
</protein>
<sequence>MRHFTYQEAIKFPTPFFLFDVNHLAIQVAKIKNAFKIYWENGMIAYSVKTNSLPFLAEALLEMGVGAEVVSEDEFNLVSQLNFKGDSIVCNGPIKHKNWIENALGQGCYLNIDSKNELKLVKEYANNNPQKEIKIGLRVNNDIEDIFPNASTAGENGSRFGFSYETGELEAAISELRSVENIVISGLHLHISTNVRSLAIYKYIVCKFDEIVKRFKLSDIEYLDAGGGFYGEVPNKPTWDDYISAFSAELKAKGYVSKNLKVIIEPGVSLLSGCFSYYTRVEDVKDTARSHFVVLDGSRNHIDPLMHKTIKSYFFSICQERETPIFEKAQTLVGYTCLEYDTFFKLEDKGKLQRGDIIRFDKVGAYTMTFSPLFISWFPTVYYTYNGNVGIARGKWTTDEVLQKSRLKL</sequence>
<proteinExistence type="inferred from homology"/>
<evidence type="ECO:0008006" key="9">
    <source>
        <dbReference type="Google" id="ProtNLM"/>
    </source>
</evidence>
<dbReference type="PRINTS" id="PR01179">
    <property type="entry name" value="ODADCRBXLASE"/>
</dbReference>
<evidence type="ECO:0000259" key="5">
    <source>
        <dbReference type="Pfam" id="PF00278"/>
    </source>
</evidence>
<reference evidence="7" key="2">
    <citation type="journal article" date="2021" name="Sci. Rep.">
        <title>The distribution of antibiotic resistance genes in chicken gut microbiota commensals.</title>
        <authorList>
            <person name="Juricova H."/>
            <person name="Matiasovicova J."/>
            <person name="Kubasova T."/>
            <person name="Cejkova D."/>
            <person name="Rychlik I."/>
        </authorList>
    </citation>
    <scope>NUCLEOTIDE SEQUENCE</scope>
    <source>
        <strain evidence="7">An824</strain>
    </source>
</reference>
<feature type="modified residue" description="N6-(pyridoxal phosphate)lysine" evidence="3">
    <location>
        <position position="49"/>
    </location>
</feature>
<dbReference type="Proteomes" id="UP000706891">
    <property type="component" value="Unassembled WGS sequence"/>
</dbReference>
<dbReference type="InterPro" id="IPR029066">
    <property type="entry name" value="PLP-binding_barrel"/>
</dbReference>
<evidence type="ECO:0000256" key="3">
    <source>
        <dbReference type="PIRSR" id="PIRSR600183-50"/>
    </source>
</evidence>
<evidence type="ECO:0000256" key="1">
    <source>
        <dbReference type="ARBA" id="ARBA00001933"/>
    </source>
</evidence>
<comment type="cofactor">
    <cofactor evidence="1 3">
        <name>pyridoxal 5'-phosphate</name>
        <dbReference type="ChEBI" id="CHEBI:597326"/>
    </cofactor>
</comment>
<dbReference type="GO" id="GO:0009089">
    <property type="term" value="P:lysine biosynthetic process via diaminopimelate"/>
    <property type="evidence" value="ECO:0007669"/>
    <property type="project" value="TreeGrafter"/>
</dbReference>
<evidence type="ECO:0000313" key="8">
    <source>
        <dbReference type="Proteomes" id="UP000706891"/>
    </source>
</evidence>
<comment type="similarity">
    <text evidence="4">Belongs to the Orn/Lys/Arg decarboxylase class-II family.</text>
</comment>
<name>A0A938WT57_9BACT</name>
<organism evidence="7 8">
    <name type="scientific">Marseilla massiliensis</name>
    <dbReference type="NCBI Taxonomy" id="1841864"/>
    <lineage>
        <taxon>Bacteria</taxon>
        <taxon>Pseudomonadati</taxon>
        <taxon>Bacteroidota</taxon>
        <taxon>Bacteroidia</taxon>
        <taxon>Bacteroidales</taxon>
        <taxon>Prevotellaceae</taxon>
        <taxon>Marseilla</taxon>
    </lineage>
</organism>
<dbReference type="PANTHER" id="PTHR43727">
    <property type="entry name" value="DIAMINOPIMELATE DECARBOXYLASE"/>
    <property type="match status" value="1"/>
</dbReference>
<gene>
    <name evidence="7" type="ORF">H6A34_06890</name>
</gene>
<dbReference type="InterPro" id="IPR022643">
    <property type="entry name" value="De-COase2_C"/>
</dbReference>
<dbReference type="InterPro" id="IPR000183">
    <property type="entry name" value="Orn/DAP/Arg_de-COase"/>
</dbReference>
<evidence type="ECO:0000313" key="7">
    <source>
        <dbReference type="EMBL" id="MBM6673597.1"/>
    </source>
</evidence>